<dbReference type="InterPro" id="IPR012340">
    <property type="entry name" value="NA-bd_OB-fold"/>
</dbReference>
<evidence type="ECO:0000313" key="2">
    <source>
        <dbReference type="EMBL" id="KIO15193.1"/>
    </source>
</evidence>
<dbReference type="GO" id="GO:0006402">
    <property type="term" value="P:mRNA catabolic process"/>
    <property type="evidence" value="ECO:0007669"/>
    <property type="project" value="TreeGrafter"/>
</dbReference>
<dbReference type="InterPro" id="IPR050180">
    <property type="entry name" value="RNR_Ribonuclease"/>
</dbReference>
<dbReference type="SUPFAM" id="SSF50249">
    <property type="entry name" value="Nucleic acid-binding proteins"/>
    <property type="match status" value="1"/>
</dbReference>
<gene>
    <name evidence="2" type="ORF">M404DRAFT_118517</name>
</gene>
<accession>A0A0C3K198</accession>
<dbReference type="InterPro" id="IPR001900">
    <property type="entry name" value="RNase_II/R"/>
</dbReference>
<dbReference type="OrthoDB" id="2285229at2759"/>
<dbReference type="EMBL" id="KN831944">
    <property type="protein sequence ID" value="KIO15193.1"/>
    <property type="molecule type" value="Genomic_DNA"/>
</dbReference>
<dbReference type="FunCoup" id="A0A0C3K198">
    <property type="interactions" value="1"/>
</dbReference>
<sequence length="928" mass="104310">MTQSSQHETDEGIVELTTVADRLVRTAARTQFHASHGWKYTKSLRGDDGRIENALKAAAASKNALNIRAFPDGARGEALDLLEEEDVSILHQIPAGTFVEIRRGSLTTTGIVIRNALIEGRNFSVTLTITGHVIEHPESDVFFEIPKLVTYSLTRRAGVGAMPSNRTETSARVEILKQLRDFERDVANAYSGIQATNLNLYDLVRSKDPDEWSTVTVPEAAKLLLPQRRQTVASLFAMHRYLMKHSEEFAPQVSTHRLAQTFDVRPLSHLKKLRAVKHMIRSASPAIGAFATKARGIMAVNRKRRIESWDEPPMRTVASDISYTTEDRLIIDVLQHALRRHRDVVTDPYALIVASVLKTLQVDADVIDTVVLREVLIDLGHLAPWEDLVSRRKEYELDQLPADESPRAAAENLIVKRNLTARRTAGYSQPLGPEDFYPRDPVEHLRHDFGDMPVYVVDDVDAEELDDGLSIEEIPSEPGSAWIHVHVADPTAVIPPTHVFAQQAYQKGMTWYFTHRTWPMLPTSLTNSKLSLGAHSKSGEPEPVLTFSFKIDSADNMVDYQVRPGFVRNLQIIDYDSVDRLAGFPNLKPAQPFDPGCPPNITTVTTEPIHAQNLRLLADTITRHRQRNLKFSDAFLAVIPYARTSTVEKPLHATPPCYPKPFRFTGFPTIKYQVLTQKIQEVGSRMVVAECMKAACRVASRWFLDRGVPMLRRISKPPVCLSDPEAFSKILEARDSDGFVDFYLAQKANLHIPPVEHTLDPGMHWSMGVPEGEGYIRVTSPLRRYSDLVAHWQIKGALLRPGSSPLFSREWLTGYGPEIKEKERAFKEAERTHYAYWTALYLKRYTEHPHPATDRPNPLERLTATILSHTYVERQGGRVRTMCHVPSLGIKAIATLPPGTMPDIGDSLDVRLADIQVGLMSKVHVLPK</sequence>
<dbReference type="STRING" id="870435.A0A0C3K198"/>
<reference evidence="3" key="2">
    <citation type="submission" date="2015-01" db="EMBL/GenBank/DDBJ databases">
        <title>Evolutionary Origins and Diversification of the Mycorrhizal Mutualists.</title>
        <authorList>
            <consortium name="DOE Joint Genome Institute"/>
            <consortium name="Mycorrhizal Genomics Consortium"/>
            <person name="Kohler A."/>
            <person name="Kuo A."/>
            <person name="Nagy L.G."/>
            <person name="Floudas D."/>
            <person name="Copeland A."/>
            <person name="Barry K.W."/>
            <person name="Cichocki N."/>
            <person name="Veneault-Fourrey C."/>
            <person name="LaButti K."/>
            <person name="Lindquist E.A."/>
            <person name="Lipzen A."/>
            <person name="Lundell T."/>
            <person name="Morin E."/>
            <person name="Murat C."/>
            <person name="Riley R."/>
            <person name="Ohm R."/>
            <person name="Sun H."/>
            <person name="Tunlid A."/>
            <person name="Henrissat B."/>
            <person name="Grigoriev I.V."/>
            <person name="Hibbett D.S."/>
            <person name="Martin F."/>
        </authorList>
    </citation>
    <scope>NUCLEOTIDE SEQUENCE [LARGE SCALE GENOMIC DNA]</scope>
    <source>
        <strain evidence="3">Marx 270</strain>
    </source>
</reference>
<dbReference type="SMART" id="SM00955">
    <property type="entry name" value="RNB"/>
    <property type="match status" value="1"/>
</dbReference>
<dbReference type="HOGENOM" id="CLU_002512_2_0_1"/>
<dbReference type="InParanoid" id="A0A0C3K198"/>
<dbReference type="Proteomes" id="UP000054217">
    <property type="component" value="Unassembled WGS sequence"/>
</dbReference>
<dbReference type="GO" id="GO:0000932">
    <property type="term" value="C:P-body"/>
    <property type="evidence" value="ECO:0007669"/>
    <property type="project" value="TreeGrafter"/>
</dbReference>
<evidence type="ECO:0000259" key="1">
    <source>
        <dbReference type="SMART" id="SM00955"/>
    </source>
</evidence>
<dbReference type="GO" id="GO:0003723">
    <property type="term" value="F:RNA binding"/>
    <property type="evidence" value="ECO:0007669"/>
    <property type="project" value="InterPro"/>
</dbReference>
<dbReference type="InterPro" id="IPR056624">
    <property type="entry name" value="WH_CYT4"/>
</dbReference>
<feature type="domain" description="RNB" evidence="1">
    <location>
        <begin position="446"/>
        <end position="800"/>
    </location>
</feature>
<name>A0A0C3K198_PISTI</name>
<keyword evidence="3" id="KW-1185">Reference proteome</keyword>
<proteinExistence type="predicted"/>
<dbReference type="Pfam" id="PF00773">
    <property type="entry name" value="RNB"/>
    <property type="match status" value="1"/>
</dbReference>
<protein>
    <recommendedName>
        <fullName evidence="1">RNB domain-containing protein</fullName>
    </recommendedName>
</protein>
<dbReference type="PANTHER" id="PTHR23355">
    <property type="entry name" value="RIBONUCLEASE"/>
    <property type="match status" value="1"/>
</dbReference>
<dbReference type="Pfam" id="PF23216">
    <property type="entry name" value="WHD_CYT4"/>
    <property type="match status" value="1"/>
</dbReference>
<dbReference type="AlphaFoldDB" id="A0A0C3K198"/>
<evidence type="ECO:0000313" key="3">
    <source>
        <dbReference type="Proteomes" id="UP000054217"/>
    </source>
</evidence>
<organism evidence="2 3">
    <name type="scientific">Pisolithus tinctorius Marx 270</name>
    <dbReference type="NCBI Taxonomy" id="870435"/>
    <lineage>
        <taxon>Eukaryota</taxon>
        <taxon>Fungi</taxon>
        <taxon>Dikarya</taxon>
        <taxon>Basidiomycota</taxon>
        <taxon>Agaricomycotina</taxon>
        <taxon>Agaricomycetes</taxon>
        <taxon>Agaricomycetidae</taxon>
        <taxon>Boletales</taxon>
        <taxon>Sclerodermatineae</taxon>
        <taxon>Pisolithaceae</taxon>
        <taxon>Pisolithus</taxon>
    </lineage>
</organism>
<reference evidence="2 3" key="1">
    <citation type="submission" date="2014-04" db="EMBL/GenBank/DDBJ databases">
        <authorList>
            <consortium name="DOE Joint Genome Institute"/>
            <person name="Kuo A."/>
            <person name="Kohler A."/>
            <person name="Costa M.D."/>
            <person name="Nagy L.G."/>
            <person name="Floudas D."/>
            <person name="Copeland A."/>
            <person name="Barry K.W."/>
            <person name="Cichocki N."/>
            <person name="Veneault-Fourrey C."/>
            <person name="LaButti K."/>
            <person name="Lindquist E.A."/>
            <person name="Lipzen A."/>
            <person name="Lundell T."/>
            <person name="Morin E."/>
            <person name="Murat C."/>
            <person name="Sun H."/>
            <person name="Tunlid A."/>
            <person name="Henrissat B."/>
            <person name="Grigoriev I.V."/>
            <person name="Hibbett D.S."/>
            <person name="Martin F."/>
            <person name="Nordberg H.P."/>
            <person name="Cantor M.N."/>
            <person name="Hua S.X."/>
        </authorList>
    </citation>
    <scope>NUCLEOTIDE SEQUENCE [LARGE SCALE GENOMIC DNA]</scope>
    <source>
        <strain evidence="2 3">Marx 270</strain>
    </source>
</reference>
<dbReference type="GO" id="GO:0000175">
    <property type="term" value="F:3'-5'-RNA exonuclease activity"/>
    <property type="evidence" value="ECO:0007669"/>
    <property type="project" value="TreeGrafter"/>
</dbReference>
<dbReference type="PANTHER" id="PTHR23355:SF65">
    <property type="entry name" value="EXORIBONUCLEASE CYT-4, PUTATIVE (AFU_ORTHOLOGUE AFUA_7G01550)-RELATED"/>
    <property type="match status" value="1"/>
</dbReference>